<dbReference type="EMBL" id="KB031030">
    <property type="protein sequence ID" value="ELK06537.1"/>
    <property type="molecule type" value="Genomic_DNA"/>
</dbReference>
<feature type="region of interest" description="Disordered" evidence="1">
    <location>
        <begin position="1"/>
        <end position="105"/>
    </location>
</feature>
<gene>
    <name evidence="2" type="ORF">PAL_GLEAN10022813</name>
</gene>
<dbReference type="InParanoid" id="L5K5A8"/>
<protein>
    <submittedName>
        <fullName evidence="2">Uncharacterized protein</fullName>
    </submittedName>
</protein>
<organism evidence="2 3">
    <name type="scientific">Pteropus alecto</name>
    <name type="common">Black flying fox</name>
    <dbReference type="NCBI Taxonomy" id="9402"/>
    <lineage>
        <taxon>Eukaryota</taxon>
        <taxon>Metazoa</taxon>
        <taxon>Chordata</taxon>
        <taxon>Craniata</taxon>
        <taxon>Vertebrata</taxon>
        <taxon>Euteleostomi</taxon>
        <taxon>Mammalia</taxon>
        <taxon>Eutheria</taxon>
        <taxon>Laurasiatheria</taxon>
        <taxon>Chiroptera</taxon>
        <taxon>Yinpterochiroptera</taxon>
        <taxon>Pteropodoidea</taxon>
        <taxon>Pteropodidae</taxon>
        <taxon>Pteropodinae</taxon>
        <taxon>Pteropus</taxon>
    </lineage>
</organism>
<sequence>MDAVGTAMGAACSPEPGLAVEGSAPCPPALPPWEPRRGGSRWPSISAGEGGRLGCHDDRPWRLSGSRPPKAGVSCSVWQGPDGQSRATSGKAGATPEDEGCSGWT</sequence>
<evidence type="ECO:0000313" key="2">
    <source>
        <dbReference type="EMBL" id="ELK06537.1"/>
    </source>
</evidence>
<evidence type="ECO:0000313" key="3">
    <source>
        <dbReference type="Proteomes" id="UP000010552"/>
    </source>
</evidence>
<dbReference type="Proteomes" id="UP000010552">
    <property type="component" value="Unassembled WGS sequence"/>
</dbReference>
<proteinExistence type="predicted"/>
<feature type="compositionally biased region" description="Acidic residues" evidence="1">
    <location>
        <begin position="96"/>
        <end position="105"/>
    </location>
</feature>
<keyword evidence="3" id="KW-1185">Reference proteome</keyword>
<evidence type="ECO:0000256" key="1">
    <source>
        <dbReference type="SAM" id="MobiDB-lite"/>
    </source>
</evidence>
<name>L5K5A8_PTEAL</name>
<reference evidence="3" key="1">
    <citation type="journal article" date="2013" name="Science">
        <title>Comparative analysis of bat genomes provides insight into the evolution of flight and immunity.</title>
        <authorList>
            <person name="Zhang G."/>
            <person name="Cowled C."/>
            <person name="Shi Z."/>
            <person name="Huang Z."/>
            <person name="Bishop-Lilly K.A."/>
            <person name="Fang X."/>
            <person name="Wynne J.W."/>
            <person name="Xiong Z."/>
            <person name="Baker M.L."/>
            <person name="Zhao W."/>
            <person name="Tachedjian M."/>
            <person name="Zhu Y."/>
            <person name="Zhou P."/>
            <person name="Jiang X."/>
            <person name="Ng J."/>
            <person name="Yang L."/>
            <person name="Wu L."/>
            <person name="Xiao J."/>
            <person name="Feng Y."/>
            <person name="Chen Y."/>
            <person name="Sun X."/>
            <person name="Zhang Y."/>
            <person name="Marsh G.A."/>
            <person name="Crameri G."/>
            <person name="Broder C.C."/>
            <person name="Frey K.G."/>
            <person name="Wang L.F."/>
            <person name="Wang J."/>
        </authorList>
    </citation>
    <scope>NUCLEOTIDE SEQUENCE [LARGE SCALE GENOMIC DNA]</scope>
</reference>
<dbReference type="AlphaFoldDB" id="L5K5A8"/>
<accession>L5K5A8</accession>